<dbReference type="GO" id="GO:0008483">
    <property type="term" value="F:transaminase activity"/>
    <property type="evidence" value="ECO:0007669"/>
    <property type="project" value="UniProtKB-KW"/>
</dbReference>
<dbReference type="InterPro" id="IPR050571">
    <property type="entry name" value="Class-IV_PLP-Dep_Aminotrnsfr"/>
</dbReference>
<dbReference type="AlphaFoldDB" id="A0A7Y0L2R5"/>
<dbReference type="GO" id="GO:0008652">
    <property type="term" value="P:amino acid biosynthetic process"/>
    <property type="evidence" value="ECO:0007669"/>
    <property type="project" value="UniProtKB-ARBA"/>
</dbReference>
<accession>A0A7Y0L2R5</accession>
<dbReference type="PROSITE" id="PS00770">
    <property type="entry name" value="AA_TRANSFER_CLASS_4"/>
    <property type="match status" value="1"/>
</dbReference>
<dbReference type="GO" id="GO:0046394">
    <property type="term" value="P:carboxylic acid biosynthetic process"/>
    <property type="evidence" value="ECO:0007669"/>
    <property type="project" value="UniProtKB-ARBA"/>
</dbReference>
<evidence type="ECO:0000256" key="5">
    <source>
        <dbReference type="RuleBase" id="RU004516"/>
    </source>
</evidence>
<comment type="caution">
    <text evidence="6">The sequence shown here is derived from an EMBL/GenBank/DDBJ whole genome shotgun (WGS) entry which is preliminary data.</text>
</comment>
<gene>
    <name evidence="6" type="ORF">HIJ39_04710</name>
</gene>
<dbReference type="InterPro" id="IPR018300">
    <property type="entry name" value="Aminotrans_IV_CS"/>
</dbReference>
<keyword evidence="3 5" id="KW-0663">Pyridoxal phosphate</keyword>
<dbReference type="FunFam" id="3.20.10.10:FF:000002">
    <property type="entry name" value="D-alanine aminotransferase"/>
    <property type="match status" value="1"/>
</dbReference>
<keyword evidence="6" id="KW-0032">Aminotransferase</keyword>
<comment type="cofactor">
    <cofactor evidence="1 5">
        <name>pyridoxal 5'-phosphate</name>
        <dbReference type="ChEBI" id="CHEBI:597326"/>
    </cofactor>
</comment>
<dbReference type="PANTHER" id="PTHR42743">
    <property type="entry name" value="AMINO-ACID AMINOTRANSFERASE"/>
    <property type="match status" value="1"/>
</dbReference>
<dbReference type="InterPro" id="IPR043131">
    <property type="entry name" value="BCAT-like_N"/>
</dbReference>
<proteinExistence type="inferred from homology"/>
<evidence type="ECO:0000256" key="2">
    <source>
        <dbReference type="ARBA" id="ARBA00009320"/>
    </source>
</evidence>
<name>A0A7Y0L2R5_9FIRM</name>
<dbReference type="Proteomes" id="UP000533476">
    <property type="component" value="Unassembled WGS sequence"/>
</dbReference>
<dbReference type="PANTHER" id="PTHR42743:SF10">
    <property type="entry name" value="D-ALANINE AMINOTRANSFERASE"/>
    <property type="match status" value="1"/>
</dbReference>
<keyword evidence="6" id="KW-0808">Transferase</keyword>
<dbReference type="Gene3D" id="3.20.10.10">
    <property type="entry name" value="D-amino Acid Aminotransferase, subunit A, domain 2"/>
    <property type="match status" value="1"/>
</dbReference>
<evidence type="ECO:0000256" key="1">
    <source>
        <dbReference type="ARBA" id="ARBA00001933"/>
    </source>
</evidence>
<organism evidence="6 7">
    <name type="scientific">Sulfobacillus harzensis</name>
    <dbReference type="NCBI Taxonomy" id="2729629"/>
    <lineage>
        <taxon>Bacteria</taxon>
        <taxon>Bacillati</taxon>
        <taxon>Bacillota</taxon>
        <taxon>Clostridia</taxon>
        <taxon>Eubacteriales</taxon>
        <taxon>Clostridiales Family XVII. Incertae Sedis</taxon>
        <taxon>Sulfobacillus</taxon>
    </lineage>
</organism>
<dbReference type="GO" id="GO:0005829">
    <property type="term" value="C:cytosol"/>
    <property type="evidence" value="ECO:0007669"/>
    <property type="project" value="TreeGrafter"/>
</dbReference>
<dbReference type="InterPro" id="IPR036038">
    <property type="entry name" value="Aminotransferase-like"/>
</dbReference>
<keyword evidence="7" id="KW-1185">Reference proteome</keyword>
<dbReference type="RefSeq" id="WP_169097225.1">
    <property type="nucleotide sequence ID" value="NZ_JABBVZ010000010.1"/>
</dbReference>
<dbReference type="InterPro" id="IPR001544">
    <property type="entry name" value="Aminotrans_IV"/>
</dbReference>
<evidence type="ECO:0000313" key="6">
    <source>
        <dbReference type="EMBL" id="NMP21656.1"/>
    </source>
</evidence>
<dbReference type="Pfam" id="PF01063">
    <property type="entry name" value="Aminotran_4"/>
    <property type="match status" value="1"/>
</dbReference>
<dbReference type="EMBL" id="JABBVZ010000010">
    <property type="protein sequence ID" value="NMP21656.1"/>
    <property type="molecule type" value="Genomic_DNA"/>
</dbReference>
<reference evidence="6 7" key="1">
    <citation type="submission" date="2020-04" db="EMBL/GenBank/DDBJ databases">
        <authorList>
            <person name="Zhang R."/>
            <person name="Schippers A."/>
        </authorList>
    </citation>
    <scope>NUCLEOTIDE SEQUENCE [LARGE SCALE GENOMIC DNA]</scope>
    <source>
        <strain evidence="6 7">DSM 109850</strain>
    </source>
</reference>
<comment type="similarity">
    <text evidence="2 4">Belongs to the class-IV pyridoxal-phosphate-dependent aminotransferase family.</text>
</comment>
<protein>
    <submittedName>
        <fullName evidence="6">Amino acid aminotransferase</fullName>
    </submittedName>
</protein>
<dbReference type="InterPro" id="IPR043132">
    <property type="entry name" value="BCAT-like_C"/>
</dbReference>
<dbReference type="Gene3D" id="3.30.470.10">
    <property type="match status" value="1"/>
</dbReference>
<evidence type="ECO:0000313" key="7">
    <source>
        <dbReference type="Proteomes" id="UP000533476"/>
    </source>
</evidence>
<sequence>MQVYLNGEFMAEEEARVSIDDRGFLFADGVYEVVHLYEGQPFEWDRHIARLTRSLDGVNISGVDVQTLVPVRDRLAADVPTGEAALYIQITRGTERRKHAPPAPGTISPTVLMWVRPVTPIPAETIETGVSVITVPDDRWAKVWIKTIGLLPNVLAKGKAVEQGAFEAIFVRDGMVTEATSANVFRVKNQVLQTAPVTNYILPGITRQVVIELARQAGYQVIEEPFSADDLGTSDELFLSGTLTEVLPITVVDGKRIGAASGPVARHLLSLLHQRAGRV</sequence>
<evidence type="ECO:0000256" key="4">
    <source>
        <dbReference type="RuleBase" id="RU004106"/>
    </source>
</evidence>
<dbReference type="SUPFAM" id="SSF56752">
    <property type="entry name" value="D-aminoacid aminotransferase-like PLP-dependent enzymes"/>
    <property type="match status" value="1"/>
</dbReference>
<evidence type="ECO:0000256" key="3">
    <source>
        <dbReference type="ARBA" id="ARBA00022898"/>
    </source>
</evidence>